<keyword evidence="3" id="KW-0808">Transferase</keyword>
<dbReference type="AlphaFoldDB" id="A0A1U7LSL0"/>
<evidence type="ECO:0000256" key="9">
    <source>
        <dbReference type="PROSITE-ProRule" id="PRU10141"/>
    </source>
</evidence>
<dbReference type="InterPro" id="IPR017441">
    <property type="entry name" value="Protein_kinase_ATP_BS"/>
</dbReference>
<dbReference type="InterPro" id="IPR000719">
    <property type="entry name" value="Prot_kinase_dom"/>
</dbReference>
<evidence type="ECO:0000256" key="4">
    <source>
        <dbReference type="ARBA" id="ARBA00022741"/>
    </source>
</evidence>
<dbReference type="PANTHER" id="PTHR47634">
    <property type="entry name" value="PROTEIN KINASE DOMAIN-CONTAINING PROTEIN-RELATED"/>
    <property type="match status" value="1"/>
</dbReference>
<dbReference type="GO" id="GO:0000245">
    <property type="term" value="P:spliceosomal complex assembly"/>
    <property type="evidence" value="ECO:0007669"/>
    <property type="project" value="TreeGrafter"/>
</dbReference>
<evidence type="ECO:0000256" key="2">
    <source>
        <dbReference type="ARBA" id="ARBA00022527"/>
    </source>
</evidence>
<evidence type="ECO:0000259" key="11">
    <source>
        <dbReference type="PROSITE" id="PS50011"/>
    </source>
</evidence>
<dbReference type="PANTHER" id="PTHR47634:SF9">
    <property type="entry name" value="PROTEIN KINASE DOMAIN-CONTAINING PROTEIN-RELATED"/>
    <property type="match status" value="1"/>
</dbReference>
<dbReference type="Gene3D" id="1.10.510.10">
    <property type="entry name" value="Transferase(Phosphotransferase) domain 1"/>
    <property type="match status" value="1"/>
</dbReference>
<dbReference type="PROSITE" id="PS00108">
    <property type="entry name" value="PROTEIN_KINASE_ST"/>
    <property type="match status" value="1"/>
</dbReference>
<dbReference type="GO" id="GO:0004674">
    <property type="term" value="F:protein serine/threonine kinase activity"/>
    <property type="evidence" value="ECO:0007669"/>
    <property type="project" value="UniProtKB-KW"/>
</dbReference>
<evidence type="ECO:0000256" key="3">
    <source>
        <dbReference type="ARBA" id="ARBA00022679"/>
    </source>
</evidence>
<sequence>MADCSKQAAVEKAKASSTSSATTKKRRKNQELKPLAVLRHPLKSNSAAPDHTLDDESEFDLSGEEEDSEDYCKGGYHPVEIGETYNNNRYVVRRKLGWGHFSTVWLAWDTKLSRHVALKVVRSASHYTETAVDEIKLLQKIASANMDHHGRHHVVSILDEFKHHGPNGVHICMVFEVLGENLLSLIKRHKHKGIPVALVKQIVKQVLLGLDYLHRECGIIHTDLKPENVLICINNVEKVASSVVGRGRNSGSKKYTPIKGSQPLPSPVTTQFAVDEDGVSRRSSVEEMQGLPENEVIEKSAEIIEQDLSAISLHKATSISPERKSSMDDSDNHFINVKIADLGNACWTHHHFTNDIQTRQYRSLEVILGAKWGASTDIWSMACMTFELLTGEYLFDPLAGMRYSKDDDHLAQIVELVGRIPKHIALSGSYSHEMFNRRGDLRNIHKLKHWGIIEVLVEKYDYSHSEACLLTSFLRPMLELNPTKRVQAGVIVSHEWLADTKGMEGKTLDVGKLKEIEGWAETVKFSR</sequence>
<evidence type="ECO:0000256" key="5">
    <source>
        <dbReference type="ARBA" id="ARBA00022777"/>
    </source>
</evidence>
<dbReference type="OMA" id="MDNVTLC"/>
<dbReference type="OrthoDB" id="2649at2759"/>
<comment type="catalytic activity">
    <reaction evidence="8">
        <text>L-seryl-[protein] + ATP = O-phospho-L-seryl-[protein] + ADP + H(+)</text>
        <dbReference type="Rhea" id="RHEA:17989"/>
        <dbReference type="Rhea" id="RHEA-COMP:9863"/>
        <dbReference type="Rhea" id="RHEA-COMP:11604"/>
        <dbReference type="ChEBI" id="CHEBI:15378"/>
        <dbReference type="ChEBI" id="CHEBI:29999"/>
        <dbReference type="ChEBI" id="CHEBI:30616"/>
        <dbReference type="ChEBI" id="CHEBI:83421"/>
        <dbReference type="ChEBI" id="CHEBI:456216"/>
        <dbReference type="EC" id="2.7.11.1"/>
    </reaction>
</comment>
<dbReference type="Gene3D" id="3.30.200.20">
    <property type="entry name" value="Phosphorylase Kinase, domain 1"/>
    <property type="match status" value="1"/>
</dbReference>
<dbReference type="EMBL" id="LXFE01000343">
    <property type="protein sequence ID" value="OLL25634.1"/>
    <property type="molecule type" value="Genomic_DNA"/>
</dbReference>
<proteinExistence type="predicted"/>
<evidence type="ECO:0000256" key="6">
    <source>
        <dbReference type="ARBA" id="ARBA00022840"/>
    </source>
</evidence>
<feature type="region of interest" description="Disordered" evidence="10">
    <location>
        <begin position="248"/>
        <end position="267"/>
    </location>
</feature>
<dbReference type="PROSITE" id="PS00107">
    <property type="entry name" value="PROTEIN_KINASE_ATP"/>
    <property type="match status" value="1"/>
</dbReference>
<dbReference type="InterPro" id="IPR051334">
    <property type="entry name" value="SRPK"/>
</dbReference>
<keyword evidence="6 9" id="KW-0067">ATP-binding</keyword>
<dbReference type="SMART" id="SM00220">
    <property type="entry name" value="S_TKc"/>
    <property type="match status" value="1"/>
</dbReference>
<keyword evidence="13" id="KW-1185">Reference proteome</keyword>
<dbReference type="InterPro" id="IPR011009">
    <property type="entry name" value="Kinase-like_dom_sf"/>
</dbReference>
<evidence type="ECO:0000256" key="8">
    <source>
        <dbReference type="ARBA" id="ARBA00048679"/>
    </source>
</evidence>
<evidence type="ECO:0000256" key="1">
    <source>
        <dbReference type="ARBA" id="ARBA00012513"/>
    </source>
</evidence>
<comment type="catalytic activity">
    <reaction evidence="7">
        <text>L-threonyl-[protein] + ATP = O-phospho-L-threonyl-[protein] + ADP + H(+)</text>
        <dbReference type="Rhea" id="RHEA:46608"/>
        <dbReference type="Rhea" id="RHEA-COMP:11060"/>
        <dbReference type="Rhea" id="RHEA-COMP:11605"/>
        <dbReference type="ChEBI" id="CHEBI:15378"/>
        <dbReference type="ChEBI" id="CHEBI:30013"/>
        <dbReference type="ChEBI" id="CHEBI:30616"/>
        <dbReference type="ChEBI" id="CHEBI:61977"/>
        <dbReference type="ChEBI" id="CHEBI:456216"/>
        <dbReference type="EC" id="2.7.11.1"/>
    </reaction>
</comment>
<dbReference type="GO" id="GO:0005524">
    <property type="term" value="F:ATP binding"/>
    <property type="evidence" value="ECO:0007669"/>
    <property type="project" value="UniProtKB-UniRule"/>
</dbReference>
<dbReference type="CDD" id="cd14136">
    <property type="entry name" value="STKc_SRPK"/>
    <property type="match status" value="1"/>
</dbReference>
<protein>
    <recommendedName>
        <fullName evidence="1">non-specific serine/threonine protein kinase</fullName>
        <ecNumber evidence="1">2.7.11.1</ecNumber>
    </recommendedName>
</protein>
<dbReference type="SUPFAM" id="SSF56112">
    <property type="entry name" value="Protein kinase-like (PK-like)"/>
    <property type="match status" value="1"/>
</dbReference>
<gene>
    <name evidence="12" type="ORF">NEOLI_001616</name>
</gene>
<evidence type="ECO:0000313" key="12">
    <source>
        <dbReference type="EMBL" id="OLL25634.1"/>
    </source>
</evidence>
<keyword evidence="5 12" id="KW-0418">Kinase</keyword>
<evidence type="ECO:0000313" key="13">
    <source>
        <dbReference type="Proteomes" id="UP000186594"/>
    </source>
</evidence>
<dbReference type="GO" id="GO:0005737">
    <property type="term" value="C:cytoplasm"/>
    <property type="evidence" value="ECO:0007669"/>
    <property type="project" value="TreeGrafter"/>
</dbReference>
<dbReference type="FunFam" id="3.30.200.20:FF:000076">
    <property type="entry name" value="CMGC/SRPK protein kinase"/>
    <property type="match status" value="1"/>
</dbReference>
<dbReference type="InterPro" id="IPR008271">
    <property type="entry name" value="Ser/Thr_kinase_AS"/>
</dbReference>
<dbReference type="Proteomes" id="UP000186594">
    <property type="component" value="Unassembled WGS sequence"/>
</dbReference>
<comment type="caution">
    <text evidence="12">The sequence shown here is derived from an EMBL/GenBank/DDBJ whole genome shotgun (WGS) entry which is preliminary data.</text>
</comment>
<organism evidence="12 13">
    <name type="scientific">Neolecta irregularis (strain DAH-3)</name>
    <dbReference type="NCBI Taxonomy" id="1198029"/>
    <lineage>
        <taxon>Eukaryota</taxon>
        <taxon>Fungi</taxon>
        <taxon>Dikarya</taxon>
        <taxon>Ascomycota</taxon>
        <taxon>Taphrinomycotina</taxon>
        <taxon>Neolectales</taxon>
        <taxon>Neolectaceae</taxon>
        <taxon>Neolecta</taxon>
    </lineage>
</organism>
<reference evidence="12 13" key="1">
    <citation type="submission" date="2016-04" db="EMBL/GenBank/DDBJ databases">
        <title>Evolutionary innovation and constraint leading to complex multicellularity in the Ascomycota.</title>
        <authorList>
            <person name="Cisse O."/>
            <person name="Nguyen A."/>
            <person name="Hewitt D.A."/>
            <person name="Jedd G."/>
            <person name="Stajich J.E."/>
        </authorList>
    </citation>
    <scope>NUCLEOTIDE SEQUENCE [LARGE SCALE GENOMIC DNA]</scope>
    <source>
        <strain evidence="12 13">DAH-3</strain>
    </source>
</reference>
<dbReference type="GO" id="GO:0050684">
    <property type="term" value="P:regulation of mRNA processing"/>
    <property type="evidence" value="ECO:0007669"/>
    <property type="project" value="TreeGrafter"/>
</dbReference>
<feature type="region of interest" description="Disordered" evidence="10">
    <location>
        <begin position="1"/>
        <end position="70"/>
    </location>
</feature>
<name>A0A1U7LSL0_NEOID</name>
<evidence type="ECO:0000256" key="7">
    <source>
        <dbReference type="ARBA" id="ARBA00047899"/>
    </source>
</evidence>
<dbReference type="Pfam" id="PF00069">
    <property type="entry name" value="Pkinase"/>
    <property type="match status" value="2"/>
</dbReference>
<keyword evidence="2" id="KW-0723">Serine/threonine-protein kinase</keyword>
<keyword evidence="4 9" id="KW-0547">Nucleotide-binding</keyword>
<feature type="compositionally biased region" description="Acidic residues" evidence="10">
    <location>
        <begin position="53"/>
        <end position="69"/>
    </location>
</feature>
<dbReference type="EC" id="2.7.11.1" evidence="1"/>
<dbReference type="STRING" id="1198029.A0A1U7LSL0"/>
<accession>A0A1U7LSL0</accession>
<feature type="domain" description="Protein kinase" evidence="11">
    <location>
        <begin position="90"/>
        <end position="497"/>
    </location>
</feature>
<dbReference type="PROSITE" id="PS50011">
    <property type="entry name" value="PROTEIN_KINASE_DOM"/>
    <property type="match status" value="1"/>
</dbReference>
<dbReference type="GO" id="GO:0005634">
    <property type="term" value="C:nucleus"/>
    <property type="evidence" value="ECO:0007669"/>
    <property type="project" value="TreeGrafter"/>
</dbReference>
<evidence type="ECO:0000256" key="10">
    <source>
        <dbReference type="SAM" id="MobiDB-lite"/>
    </source>
</evidence>
<feature type="binding site" evidence="9">
    <location>
        <position position="119"/>
    </location>
    <ligand>
        <name>ATP</name>
        <dbReference type="ChEBI" id="CHEBI:30616"/>
    </ligand>
</feature>